<evidence type="ECO:0000313" key="3">
    <source>
        <dbReference type="EMBL" id="KAL3268677.1"/>
    </source>
</evidence>
<dbReference type="AlphaFoldDB" id="A0ABD2MQV8"/>
<evidence type="ECO:0000256" key="2">
    <source>
        <dbReference type="SAM" id="Phobius"/>
    </source>
</evidence>
<evidence type="ECO:0000313" key="4">
    <source>
        <dbReference type="Proteomes" id="UP001516400"/>
    </source>
</evidence>
<keyword evidence="2" id="KW-0812">Transmembrane</keyword>
<dbReference type="SUPFAM" id="SSF81321">
    <property type="entry name" value="Family A G protein-coupled receptor-like"/>
    <property type="match status" value="1"/>
</dbReference>
<sequence>MGGEIHTPEGLKIYSGMAQGSVLGSKVAAALLNKHLQINGISANITSLRQSVDIEFEENPKNTTDPGSCSKMRRERKAARTLGIIVSAFLTCWLPFFLWRFIKPPPPAGINCLLLRQQALFQEEALQIERKSGYGDLLYFQNGNGSLSDDNELSSDSDPEYEPYPTLACARKRIMIPDSESDMSDDDNACLLTSAISKGKTKKTKQTKGQQSIKHPTDAPDLGVSWKSDLLRQFHDMLTMKIALTIGSTIQIFK</sequence>
<name>A0ABD2MQV8_9CUCU</name>
<keyword evidence="4" id="KW-1185">Reference proteome</keyword>
<dbReference type="EMBL" id="JABFTP020000021">
    <property type="protein sequence ID" value="KAL3268677.1"/>
    <property type="molecule type" value="Genomic_DNA"/>
</dbReference>
<gene>
    <name evidence="3" type="ORF">HHI36_007780</name>
</gene>
<organism evidence="3 4">
    <name type="scientific">Cryptolaemus montrouzieri</name>
    <dbReference type="NCBI Taxonomy" id="559131"/>
    <lineage>
        <taxon>Eukaryota</taxon>
        <taxon>Metazoa</taxon>
        <taxon>Ecdysozoa</taxon>
        <taxon>Arthropoda</taxon>
        <taxon>Hexapoda</taxon>
        <taxon>Insecta</taxon>
        <taxon>Pterygota</taxon>
        <taxon>Neoptera</taxon>
        <taxon>Endopterygota</taxon>
        <taxon>Coleoptera</taxon>
        <taxon>Polyphaga</taxon>
        <taxon>Cucujiformia</taxon>
        <taxon>Coccinelloidea</taxon>
        <taxon>Coccinellidae</taxon>
        <taxon>Scymninae</taxon>
        <taxon>Scymnini</taxon>
        <taxon>Cryptolaemus</taxon>
    </lineage>
</organism>
<protein>
    <submittedName>
        <fullName evidence="3">Uncharacterized protein</fullName>
    </submittedName>
</protein>
<accession>A0ABD2MQV8</accession>
<dbReference type="Proteomes" id="UP001516400">
    <property type="component" value="Unassembled WGS sequence"/>
</dbReference>
<keyword evidence="2" id="KW-0472">Membrane</keyword>
<feature type="region of interest" description="Disordered" evidence="1">
    <location>
        <begin position="201"/>
        <end position="220"/>
    </location>
</feature>
<reference evidence="3 4" key="1">
    <citation type="journal article" date="2021" name="BMC Biol.">
        <title>Horizontally acquired antibacterial genes associated with adaptive radiation of ladybird beetles.</title>
        <authorList>
            <person name="Li H.S."/>
            <person name="Tang X.F."/>
            <person name="Huang Y.H."/>
            <person name="Xu Z.Y."/>
            <person name="Chen M.L."/>
            <person name="Du X.Y."/>
            <person name="Qiu B.Y."/>
            <person name="Chen P.T."/>
            <person name="Zhang W."/>
            <person name="Slipinski A."/>
            <person name="Escalona H.E."/>
            <person name="Waterhouse R.M."/>
            <person name="Zwick A."/>
            <person name="Pang H."/>
        </authorList>
    </citation>
    <scope>NUCLEOTIDE SEQUENCE [LARGE SCALE GENOMIC DNA]</scope>
    <source>
        <strain evidence="3">SYSU2018</strain>
    </source>
</reference>
<keyword evidence="2" id="KW-1133">Transmembrane helix</keyword>
<dbReference type="Gene3D" id="1.20.1070.10">
    <property type="entry name" value="Rhodopsin 7-helix transmembrane proteins"/>
    <property type="match status" value="1"/>
</dbReference>
<proteinExistence type="predicted"/>
<evidence type="ECO:0000256" key="1">
    <source>
        <dbReference type="SAM" id="MobiDB-lite"/>
    </source>
</evidence>
<comment type="caution">
    <text evidence="3">The sequence shown here is derived from an EMBL/GenBank/DDBJ whole genome shotgun (WGS) entry which is preliminary data.</text>
</comment>
<feature type="transmembrane region" description="Helical" evidence="2">
    <location>
        <begin position="81"/>
        <end position="102"/>
    </location>
</feature>